<reference evidence="2 3" key="1">
    <citation type="submission" date="2020-03" db="EMBL/GenBank/DDBJ databases">
        <title>WGS of the type strain of Planosporangium spp.</title>
        <authorList>
            <person name="Thawai C."/>
        </authorList>
    </citation>
    <scope>NUCLEOTIDE SEQUENCE [LARGE SCALE GENOMIC DNA]</scope>
    <source>
        <strain evidence="2 3">TBRC 5610</strain>
    </source>
</reference>
<dbReference type="SMART" id="SM00267">
    <property type="entry name" value="GGDEF"/>
    <property type="match status" value="1"/>
</dbReference>
<dbReference type="InterPro" id="IPR043128">
    <property type="entry name" value="Rev_trsase/Diguanyl_cyclase"/>
</dbReference>
<dbReference type="InterPro" id="IPR029787">
    <property type="entry name" value="Nucleotide_cyclase"/>
</dbReference>
<dbReference type="EMBL" id="JAATVY010000007">
    <property type="protein sequence ID" value="NJC70693.1"/>
    <property type="molecule type" value="Genomic_DNA"/>
</dbReference>
<dbReference type="RefSeq" id="WP_167925587.1">
    <property type="nucleotide sequence ID" value="NZ_JAATVY010000007.1"/>
</dbReference>
<dbReference type="PANTHER" id="PTHR45138">
    <property type="entry name" value="REGULATORY COMPONENTS OF SENSORY TRANSDUCTION SYSTEM"/>
    <property type="match status" value="1"/>
</dbReference>
<keyword evidence="3" id="KW-1185">Reference proteome</keyword>
<gene>
    <name evidence="2" type="ORF">HC031_13355</name>
</gene>
<evidence type="ECO:0000313" key="2">
    <source>
        <dbReference type="EMBL" id="NJC70693.1"/>
    </source>
</evidence>
<evidence type="ECO:0000313" key="3">
    <source>
        <dbReference type="Proteomes" id="UP000722989"/>
    </source>
</evidence>
<comment type="caution">
    <text evidence="2">The sequence shown here is derived from an EMBL/GenBank/DDBJ whole genome shotgun (WGS) entry which is preliminary data.</text>
</comment>
<feature type="domain" description="GGDEF" evidence="1">
    <location>
        <begin position="415"/>
        <end position="548"/>
    </location>
</feature>
<accession>A0ABX0XXB2</accession>
<organism evidence="2 3">
    <name type="scientific">Planosporangium thailandense</name>
    <dbReference type="NCBI Taxonomy" id="765197"/>
    <lineage>
        <taxon>Bacteria</taxon>
        <taxon>Bacillati</taxon>
        <taxon>Actinomycetota</taxon>
        <taxon>Actinomycetes</taxon>
        <taxon>Micromonosporales</taxon>
        <taxon>Micromonosporaceae</taxon>
        <taxon>Planosporangium</taxon>
    </lineage>
</organism>
<name>A0ABX0XXB2_9ACTN</name>
<sequence length="557" mass="60660">MDSALRTAAPSDDGATEPVVVVIDDLSDLFVRTAEAEARLVAALQAMETVPIGQYRKVVAPAGHAERLATEWDLPDLRMRARLVRADVLLRDGDAVEAGRIARQAIAWATERDDSYLLARSHRQLALFFYLVGDMSDALAHAVQCVAHTGEDVPARLRANHLSVLAMVLHDSGSPEDARRRNEEALEIAVALGDGELSLQILNNLAYYAYQDGDPERAEHLIPQIRAVSARYGLPLDAGVLDTVARIEMTHGRYVEAVETLRPFLDGSAGHLLIERNALAECLLTVAEAQRLSGDIEAAQASLDRAVEVCEERNLGSARARVREEQAQVYAATGRHAEAYEEYRLFHTETQALQSAHREARARTLLAVFETEEARRESRRFREMARRDPLTGLYNRRFLDERLPLVLEQAAERGAPLSVALVDLDHFKRINDTLSHATGDAVLKGVAGLLADAVAGPAIAARLGGEEFVLVLPDTDVGEAARRCQRLRRAIADHGWQAVTGDLPVTASIGVATVLDGRGSAAALLAQADRNLYAAKRAGRNRVVADPAGRPLESTSP</sequence>
<dbReference type="NCBIfam" id="TIGR00254">
    <property type="entry name" value="GGDEF"/>
    <property type="match status" value="1"/>
</dbReference>
<dbReference type="Proteomes" id="UP000722989">
    <property type="component" value="Unassembled WGS sequence"/>
</dbReference>
<dbReference type="InterPro" id="IPR050469">
    <property type="entry name" value="Diguanylate_Cyclase"/>
</dbReference>
<proteinExistence type="predicted"/>
<dbReference type="Gene3D" id="3.30.70.270">
    <property type="match status" value="1"/>
</dbReference>
<dbReference type="Pfam" id="PF13424">
    <property type="entry name" value="TPR_12"/>
    <property type="match status" value="1"/>
</dbReference>
<evidence type="ECO:0000259" key="1">
    <source>
        <dbReference type="PROSITE" id="PS50887"/>
    </source>
</evidence>
<dbReference type="InterPro" id="IPR011990">
    <property type="entry name" value="TPR-like_helical_dom_sf"/>
</dbReference>
<protein>
    <submittedName>
        <fullName evidence="2">Diguanylate cyclase</fullName>
    </submittedName>
</protein>
<dbReference type="PANTHER" id="PTHR45138:SF9">
    <property type="entry name" value="DIGUANYLATE CYCLASE DGCM-RELATED"/>
    <property type="match status" value="1"/>
</dbReference>
<dbReference type="InterPro" id="IPR000160">
    <property type="entry name" value="GGDEF_dom"/>
</dbReference>
<dbReference type="PROSITE" id="PS50887">
    <property type="entry name" value="GGDEF"/>
    <property type="match status" value="1"/>
</dbReference>
<dbReference type="SUPFAM" id="SSF55073">
    <property type="entry name" value="Nucleotide cyclase"/>
    <property type="match status" value="1"/>
</dbReference>
<dbReference type="Gene3D" id="1.25.40.10">
    <property type="entry name" value="Tetratricopeptide repeat domain"/>
    <property type="match status" value="2"/>
</dbReference>
<dbReference type="Pfam" id="PF00990">
    <property type="entry name" value="GGDEF"/>
    <property type="match status" value="1"/>
</dbReference>
<dbReference type="SUPFAM" id="SSF48452">
    <property type="entry name" value="TPR-like"/>
    <property type="match status" value="2"/>
</dbReference>
<dbReference type="CDD" id="cd01949">
    <property type="entry name" value="GGDEF"/>
    <property type="match status" value="1"/>
</dbReference>